<dbReference type="FunFam" id="3.20.20.10:FF:000002">
    <property type="entry name" value="Alanine racemase"/>
    <property type="match status" value="1"/>
</dbReference>
<dbReference type="Pfam" id="PF01168">
    <property type="entry name" value="Ala_racemase_N"/>
    <property type="match status" value="1"/>
</dbReference>
<dbReference type="HAMAP" id="MF_01201">
    <property type="entry name" value="Ala_racemase"/>
    <property type="match status" value="1"/>
</dbReference>
<evidence type="ECO:0000256" key="6">
    <source>
        <dbReference type="PIRSR" id="PIRSR600821-52"/>
    </source>
</evidence>
<keyword evidence="3 4" id="KW-0413">Isomerase</keyword>
<comment type="pathway">
    <text evidence="4">Amino-acid biosynthesis; D-alanine biosynthesis; D-alanine from L-alanine: step 1/1.</text>
</comment>
<sequence>MTSAADHSERFDQFPDTCAIVDLGAIRRNILGLWDRVGRERKVLLAVKADGYGHGSIEVSRLAEEIGVAWLGVALVSEGVELRKAGIRLPILKFSHTFPSEVDTALGHDIAVAAYDADQLQLLSASAARVGRSATVHLKADTGMGRIGAKPSDMVNLYRLASSLPGLKVGGVMTHLPVSDEYDLTFTTDQLSLFSQVVDAIRAEAVSQGKNPYEIIAHAANSGGILAHPSSWFDMVRPGIMLYGTYPSDEVEKSVELTEAMTFKTRLSFVKEVEPGTTISYGRTWTAPEKRLIGTIPVGYADGFNRLWTNRGRVLVNGISRNIAGRVCMDQSMVDLGCHEGQSGPRSGDHAVLFGRWGQSYISQTEWARELRTITYEVTCRIDKRVPRVYI</sequence>
<protein>
    <recommendedName>
        <fullName evidence="4">Alanine racemase</fullName>
        <ecNumber evidence="4">5.1.1.1</ecNumber>
    </recommendedName>
</protein>
<evidence type="ECO:0000256" key="2">
    <source>
        <dbReference type="ARBA" id="ARBA00022898"/>
    </source>
</evidence>
<feature type="domain" description="Alanine racemase C-terminal" evidence="7">
    <location>
        <begin position="260"/>
        <end position="391"/>
    </location>
</feature>
<evidence type="ECO:0000256" key="1">
    <source>
        <dbReference type="ARBA" id="ARBA00001933"/>
    </source>
</evidence>
<dbReference type="SUPFAM" id="SSF51419">
    <property type="entry name" value="PLP-binding barrel"/>
    <property type="match status" value="1"/>
</dbReference>
<feature type="active site" description="Proton acceptor; specific for L-alanine" evidence="4">
    <location>
        <position position="281"/>
    </location>
</feature>
<dbReference type="GO" id="GO:0008784">
    <property type="term" value="F:alanine racemase activity"/>
    <property type="evidence" value="ECO:0007669"/>
    <property type="project" value="UniProtKB-UniRule"/>
</dbReference>
<dbReference type="InterPro" id="IPR009006">
    <property type="entry name" value="Ala_racemase/Decarboxylase_C"/>
</dbReference>
<dbReference type="InterPro" id="IPR029066">
    <property type="entry name" value="PLP-binding_barrel"/>
</dbReference>
<dbReference type="EC" id="5.1.1.1" evidence="4"/>
<dbReference type="Gene3D" id="3.20.20.10">
    <property type="entry name" value="Alanine racemase"/>
    <property type="match status" value="1"/>
</dbReference>
<dbReference type="SUPFAM" id="SSF50621">
    <property type="entry name" value="Alanine racemase C-terminal domain-like"/>
    <property type="match status" value="1"/>
</dbReference>
<evidence type="ECO:0000259" key="7">
    <source>
        <dbReference type="SMART" id="SM01005"/>
    </source>
</evidence>
<accession>A0A2N1PLM1</accession>
<evidence type="ECO:0000313" key="9">
    <source>
        <dbReference type="Proteomes" id="UP000233256"/>
    </source>
</evidence>
<comment type="caution">
    <text evidence="8">The sequence shown here is derived from an EMBL/GenBank/DDBJ whole genome shotgun (WGS) entry which is preliminary data.</text>
</comment>
<dbReference type="PANTHER" id="PTHR30511:SF0">
    <property type="entry name" value="ALANINE RACEMASE, CATABOLIC-RELATED"/>
    <property type="match status" value="1"/>
</dbReference>
<dbReference type="CDD" id="cd00430">
    <property type="entry name" value="PLPDE_III_AR"/>
    <property type="match status" value="1"/>
</dbReference>
<comment type="similarity">
    <text evidence="4">Belongs to the alanine racemase family.</text>
</comment>
<organism evidence="8 9">
    <name type="scientific">Candidatus Wallbacteria bacterium HGW-Wallbacteria-1</name>
    <dbReference type="NCBI Taxonomy" id="2013854"/>
    <lineage>
        <taxon>Bacteria</taxon>
        <taxon>Candidatus Walliibacteriota</taxon>
    </lineage>
</organism>
<feature type="modified residue" description="N6-(pyridoxal phosphate)lysine" evidence="4 5">
    <location>
        <position position="48"/>
    </location>
</feature>
<evidence type="ECO:0000313" key="8">
    <source>
        <dbReference type="EMBL" id="PKK89247.1"/>
    </source>
</evidence>
<dbReference type="InterPro" id="IPR001608">
    <property type="entry name" value="Ala_racemase_N"/>
</dbReference>
<evidence type="ECO:0000256" key="3">
    <source>
        <dbReference type="ARBA" id="ARBA00023235"/>
    </source>
</evidence>
<dbReference type="AlphaFoldDB" id="A0A2N1PLM1"/>
<dbReference type="SMART" id="SM01005">
    <property type="entry name" value="Ala_racemase_C"/>
    <property type="match status" value="1"/>
</dbReference>
<dbReference type="PANTHER" id="PTHR30511">
    <property type="entry name" value="ALANINE RACEMASE"/>
    <property type="match status" value="1"/>
</dbReference>
<dbReference type="GO" id="GO:0005829">
    <property type="term" value="C:cytosol"/>
    <property type="evidence" value="ECO:0007669"/>
    <property type="project" value="TreeGrafter"/>
</dbReference>
<comment type="function">
    <text evidence="4">Catalyzes the interconversion of L-alanine and D-alanine. May also act on other amino acids.</text>
</comment>
<dbReference type="Proteomes" id="UP000233256">
    <property type="component" value="Unassembled WGS sequence"/>
</dbReference>
<feature type="binding site" evidence="4 6">
    <location>
        <position position="146"/>
    </location>
    <ligand>
        <name>substrate</name>
    </ligand>
</feature>
<feature type="binding site" evidence="4 6">
    <location>
        <position position="329"/>
    </location>
    <ligand>
        <name>substrate</name>
    </ligand>
</feature>
<comment type="cofactor">
    <cofactor evidence="1 4 5">
        <name>pyridoxal 5'-phosphate</name>
        <dbReference type="ChEBI" id="CHEBI:597326"/>
    </cofactor>
</comment>
<dbReference type="PROSITE" id="PS00395">
    <property type="entry name" value="ALANINE_RACEMASE"/>
    <property type="match status" value="1"/>
</dbReference>
<dbReference type="UniPathway" id="UPA00042">
    <property type="reaction ID" value="UER00497"/>
</dbReference>
<evidence type="ECO:0000256" key="4">
    <source>
        <dbReference type="HAMAP-Rule" id="MF_01201"/>
    </source>
</evidence>
<proteinExistence type="inferred from homology"/>
<dbReference type="Pfam" id="PF00842">
    <property type="entry name" value="Ala_racemase_C"/>
    <property type="match status" value="1"/>
</dbReference>
<dbReference type="InterPro" id="IPR011079">
    <property type="entry name" value="Ala_racemase_C"/>
</dbReference>
<dbReference type="Gene3D" id="2.40.37.10">
    <property type="entry name" value="Lyase, Ornithine Decarboxylase, Chain A, domain 1"/>
    <property type="match status" value="1"/>
</dbReference>
<feature type="active site" description="Proton acceptor; specific for D-alanine" evidence="4">
    <location>
        <position position="48"/>
    </location>
</feature>
<name>A0A2N1PLM1_9BACT</name>
<evidence type="ECO:0000256" key="5">
    <source>
        <dbReference type="PIRSR" id="PIRSR600821-50"/>
    </source>
</evidence>
<dbReference type="NCBIfam" id="TIGR00492">
    <property type="entry name" value="alr"/>
    <property type="match status" value="1"/>
</dbReference>
<comment type="catalytic activity">
    <reaction evidence="4">
        <text>L-alanine = D-alanine</text>
        <dbReference type="Rhea" id="RHEA:20249"/>
        <dbReference type="ChEBI" id="CHEBI:57416"/>
        <dbReference type="ChEBI" id="CHEBI:57972"/>
        <dbReference type="EC" id="5.1.1.1"/>
    </reaction>
</comment>
<dbReference type="EMBL" id="PGXC01000022">
    <property type="protein sequence ID" value="PKK89247.1"/>
    <property type="molecule type" value="Genomic_DNA"/>
</dbReference>
<reference evidence="8 9" key="1">
    <citation type="journal article" date="2017" name="ISME J.">
        <title>Potential for microbial H2 and metal transformations associated with novel bacteria and archaea in deep terrestrial subsurface sediments.</title>
        <authorList>
            <person name="Hernsdorf A.W."/>
            <person name="Amano Y."/>
            <person name="Miyakawa K."/>
            <person name="Ise K."/>
            <person name="Suzuki Y."/>
            <person name="Anantharaman K."/>
            <person name="Probst A."/>
            <person name="Burstein D."/>
            <person name="Thomas B.C."/>
            <person name="Banfield J.F."/>
        </authorList>
    </citation>
    <scope>NUCLEOTIDE SEQUENCE [LARGE SCALE GENOMIC DNA]</scope>
    <source>
        <strain evidence="8">HGW-Wallbacteria-1</strain>
    </source>
</reference>
<dbReference type="PRINTS" id="PR00992">
    <property type="entry name" value="ALARACEMASE"/>
</dbReference>
<dbReference type="GO" id="GO:0030632">
    <property type="term" value="P:D-alanine biosynthetic process"/>
    <property type="evidence" value="ECO:0007669"/>
    <property type="project" value="UniProtKB-UniRule"/>
</dbReference>
<dbReference type="GO" id="GO:0030170">
    <property type="term" value="F:pyridoxal phosphate binding"/>
    <property type="evidence" value="ECO:0007669"/>
    <property type="project" value="UniProtKB-UniRule"/>
</dbReference>
<gene>
    <name evidence="8" type="primary">alr</name>
    <name evidence="8" type="ORF">CVV64_15165</name>
</gene>
<dbReference type="InterPro" id="IPR000821">
    <property type="entry name" value="Ala_racemase"/>
</dbReference>
<keyword evidence="2 4" id="KW-0663">Pyridoxal phosphate</keyword>
<dbReference type="InterPro" id="IPR020622">
    <property type="entry name" value="Ala_racemase_pyridoxalP-BS"/>
</dbReference>